<name>A0A0H2MH93_9PROT</name>
<dbReference type="GO" id="GO:0006355">
    <property type="term" value="P:regulation of DNA-templated transcription"/>
    <property type="evidence" value="ECO:0007669"/>
    <property type="project" value="InterPro"/>
</dbReference>
<comment type="caution">
    <text evidence="5">The sequence shown here is derived from an EMBL/GenBank/DDBJ whole genome shotgun (WGS) entry which is preliminary data.</text>
</comment>
<proteinExistence type="predicted"/>
<dbReference type="GO" id="GO:0003677">
    <property type="term" value="F:DNA binding"/>
    <property type="evidence" value="ECO:0007669"/>
    <property type="project" value="UniProtKB-KW"/>
</dbReference>
<evidence type="ECO:0000256" key="1">
    <source>
        <dbReference type="ARBA" id="ARBA00023015"/>
    </source>
</evidence>
<gene>
    <name evidence="5" type="ORF">WH96_05650</name>
</gene>
<evidence type="ECO:0000259" key="4">
    <source>
        <dbReference type="PROSITE" id="PS50043"/>
    </source>
</evidence>
<evidence type="ECO:0000313" key="6">
    <source>
        <dbReference type="Proteomes" id="UP000035444"/>
    </source>
</evidence>
<feature type="domain" description="HTH luxR-type" evidence="4">
    <location>
        <begin position="218"/>
        <end position="283"/>
    </location>
</feature>
<keyword evidence="3" id="KW-0804">Transcription</keyword>
<evidence type="ECO:0000313" key="5">
    <source>
        <dbReference type="EMBL" id="KLN61778.1"/>
    </source>
</evidence>
<dbReference type="SUPFAM" id="SSF46894">
    <property type="entry name" value="C-terminal effector domain of the bipartite response regulators"/>
    <property type="match status" value="1"/>
</dbReference>
<dbReference type="PATRIC" id="fig|1489064.4.peg.2345"/>
<keyword evidence="2" id="KW-0238">DNA-binding</keyword>
<dbReference type="PRINTS" id="PR00038">
    <property type="entry name" value="HTHLUXR"/>
</dbReference>
<dbReference type="STRING" id="1489064.WH96_05650"/>
<dbReference type="Pfam" id="PF00196">
    <property type="entry name" value="GerE"/>
    <property type="match status" value="1"/>
</dbReference>
<dbReference type="PROSITE" id="PS50043">
    <property type="entry name" value="HTH_LUXR_2"/>
    <property type="match status" value="1"/>
</dbReference>
<dbReference type="InterPro" id="IPR000792">
    <property type="entry name" value="Tscrpt_reg_LuxR_C"/>
</dbReference>
<dbReference type="PANTHER" id="PTHR44688:SF16">
    <property type="entry name" value="DNA-BINDING TRANSCRIPTIONAL ACTIVATOR DEVR_DOSR"/>
    <property type="match status" value="1"/>
</dbReference>
<dbReference type="InterPro" id="IPR016032">
    <property type="entry name" value="Sig_transdc_resp-reg_C-effctor"/>
</dbReference>
<protein>
    <recommendedName>
        <fullName evidence="4">HTH luxR-type domain-containing protein</fullName>
    </recommendedName>
</protein>
<dbReference type="EMBL" id="LAQL01000003">
    <property type="protein sequence ID" value="KLN61778.1"/>
    <property type="molecule type" value="Genomic_DNA"/>
</dbReference>
<dbReference type="CDD" id="cd06170">
    <property type="entry name" value="LuxR_C_like"/>
    <property type="match status" value="1"/>
</dbReference>
<dbReference type="RefSeq" id="WP_047763115.1">
    <property type="nucleotide sequence ID" value="NZ_LAQL01000003.1"/>
</dbReference>
<evidence type="ECO:0000256" key="2">
    <source>
        <dbReference type="ARBA" id="ARBA00023125"/>
    </source>
</evidence>
<dbReference type="SMART" id="SM00421">
    <property type="entry name" value="HTH_LUXR"/>
    <property type="match status" value="1"/>
</dbReference>
<sequence>MSDEIVQSTGFKPDPGYAHFNTSLWVSALIDNIGKTNFFPWVAEQLKHVIPYEFCMIFQYEKEQRPQVLYDGLSPLGYRDGLKNFLQSTWQINPFYHACREGLKPGLHTMEALSREISSRSYAEKSKSPDDYKMRPDQMEEIGYVTDGWPMGMQELMLAIPLPGDDVIEISLSQKVDHRDKNAPLLERSQELVPIIISAIKKHCEALGLTKETTQQALIPELCDLTPREASIMDLILSGHGSEAIGLKLGIALPTVKTHRRNLYRKLGISSQAELFALRLPRPH</sequence>
<dbReference type="AlphaFoldDB" id="A0A0H2MH93"/>
<dbReference type="OrthoDB" id="343383at2"/>
<dbReference type="Gene3D" id="1.10.10.10">
    <property type="entry name" value="Winged helix-like DNA-binding domain superfamily/Winged helix DNA-binding domain"/>
    <property type="match status" value="1"/>
</dbReference>
<dbReference type="PANTHER" id="PTHR44688">
    <property type="entry name" value="DNA-BINDING TRANSCRIPTIONAL ACTIVATOR DEVR_DOSR"/>
    <property type="match status" value="1"/>
</dbReference>
<reference evidence="5 6" key="1">
    <citation type="submission" date="2015-03" db="EMBL/GenBank/DDBJ databases">
        <title>Genome Sequence of Kiloniella spongiae MEBiC09566, isolated from a marine sponge.</title>
        <authorList>
            <person name="Shao Z."/>
            <person name="Wang L."/>
            <person name="Li X."/>
        </authorList>
    </citation>
    <scope>NUCLEOTIDE SEQUENCE [LARGE SCALE GENOMIC DNA]</scope>
    <source>
        <strain evidence="5 6">MEBiC09566</strain>
    </source>
</reference>
<keyword evidence="1" id="KW-0805">Transcription regulation</keyword>
<keyword evidence="6" id="KW-1185">Reference proteome</keyword>
<dbReference type="Proteomes" id="UP000035444">
    <property type="component" value="Unassembled WGS sequence"/>
</dbReference>
<accession>A0A0H2MH93</accession>
<dbReference type="InterPro" id="IPR036388">
    <property type="entry name" value="WH-like_DNA-bd_sf"/>
</dbReference>
<organism evidence="5 6">
    <name type="scientific">Kiloniella spongiae</name>
    <dbReference type="NCBI Taxonomy" id="1489064"/>
    <lineage>
        <taxon>Bacteria</taxon>
        <taxon>Pseudomonadati</taxon>
        <taxon>Pseudomonadota</taxon>
        <taxon>Alphaproteobacteria</taxon>
        <taxon>Rhodospirillales</taxon>
        <taxon>Kiloniellaceae</taxon>
        <taxon>Kiloniella</taxon>
    </lineage>
</organism>
<dbReference type="PROSITE" id="PS00622">
    <property type="entry name" value="HTH_LUXR_1"/>
    <property type="match status" value="1"/>
</dbReference>
<evidence type="ECO:0000256" key="3">
    <source>
        <dbReference type="ARBA" id="ARBA00023163"/>
    </source>
</evidence>